<dbReference type="HOGENOM" id="CLU_002075_1_0_1"/>
<gene>
    <name evidence="7" type="ORF">CCM_00358</name>
</gene>
<feature type="domain" description="Exocyst complex component Sec3 PIP2-binding N-terminal" evidence="6">
    <location>
        <begin position="69"/>
        <end position="166"/>
    </location>
</feature>
<dbReference type="GeneID" id="18162393"/>
<dbReference type="OMA" id="SFMRVFP"/>
<feature type="compositionally biased region" description="Polar residues" evidence="5">
    <location>
        <begin position="244"/>
        <end position="255"/>
    </location>
</feature>
<keyword evidence="4" id="KW-0175">Coiled coil</keyword>
<dbReference type="CDD" id="cd13315">
    <property type="entry name" value="PH_Sec3"/>
    <property type="match status" value="1"/>
</dbReference>
<keyword evidence="3" id="KW-0268">Exocytosis</keyword>
<feature type="region of interest" description="Disordered" evidence="5">
    <location>
        <begin position="186"/>
        <end position="448"/>
    </location>
</feature>
<dbReference type="GO" id="GO:0006887">
    <property type="term" value="P:exocytosis"/>
    <property type="evidence" value="ECO:0007669"/>
    <property type="project" value="UniProtKB-KW"/>
</dbReference>
<dbReference type="VEuPathDB" id="FungiDB:CCM_00358"/>
<feature type="region of interest" description="Disordered" evidence="5">
    <location>
        <begin position="463"/>
        <end position="569"/>
    </location>
</feature>
<dbReference type="SMART" id="SM01313">
    <property type="entry name" value="Sec3-PIP2_bind"/>
    <property type="match status" value="1"/>
</dbReference>
<organism evidence="7 8">
    <name type="scientific">Cordyceps militaris (strain CM01)</name>
    <name type="common">Caterpillar fungus</name>
    <dbReference type="NCBI Taxonomy" id="983644"/>
    <lineage>
        <taxon>Eukaryota</taxon>
        <taxon>Fungi</taxon>
        <taxon>Dikarya</taxon>
        <taxon>Ascomycota</taxon>
        <taxon>Pezizomycotina</taxon>
        <taxon>Sordariomycetes</taxon>
        <taxon>Hypocreomycetidae</taxon>
        <taxon>Hypocreales</taxon>
        <taxon>Cordycipitaceae</taxon>
        <taxon>Cordyceps</taxon>
    </lineage>
</organism>
<feature type="compositionally biased region" description="Pro residues" evidence="5">
    <location>
        <begin position="194"/>
        <end position="207"/>
    </location>
</feature>
<keyword evidence="8" id="KW-1185">Reference proteome</keyword>
<dbReference type="KEGG" id="cmt:CCM_00358"/>
<dbReference type="PANTHER" id="PTHR16092">
    <property type="entry name" value="SEC3/SYNTAXIN-RELATED"/>
    <property type="match status" value="1"/>
</dbReference>
<dbReference type="Gene3D" id="2.30.29.90">
    <property type="match status" value="1"/>
</dbReference>
<dbReference type="PANTHER" id="PTHR16092:SF14">
    <property type="entry name" value="EXOCYST COMPLEX COMPONENT 1 ISOFORM X1"/>
    <property type="match status" value="1"/>
</dbReference>
<dbReference type="GO" id="GO:0005886">
    <property type="term" value="C:plasma membrane"/>
    <property type="evidence" value="ECO:0007669"/>
    <property type="project" value="TreeGrafter"/>
</dbReference>
<dbReference type="GO" id="GO:0000145">
    <property type="term" value="C:exocyst"/>
    <property type="evidence" value="ECO:0007669"/>
    <property type="project" value="InterPro"/>
</dbReference>
<dbReference type="GO" id="GO:0006893">
    <property type="term" value="P:Golgi to plasma membrane transport"/>
    <property type="evidence" value="ECO:0007669"/>
    <property type="project" value="TreeGrafter"/>
</dbReference>
<feature type="compositionally biased region" description="Basic and acidic residues" evidence="5">
    <location>
        <begin position="333"/>
        <end position="351"/>
    </location>
</feature>
<dbReference type="InterPro" id="IPR019160">
    <property type="entry name" value="Sec3_CC"/>
</dbReference>
<accession>G3J3M8</accession>
<dbReference type="FunFam" id="2.30.29.90:FF:000003">
    <property type="entry name" value="Exocyst complex component Sec3"/>
    <property type="match status" value="1"/>
</dbReference>
<dbReference type="FunCoup" id="G3J3M8">
    <property type="interactions" value="55"/>
</dbReference>
<dbReference type="Proteomes" id="UP000001610">
    <property type="component" value="Unassembled WGS sequence"/>
</dbReference>
<evidence type="ECO:0000259" key="6">
    <source>
        <dbReference type="SMART" id="SM01313"/>
    </source>
</evidence>
<dbReference type="Pfam" id="PF20654">
    <property type="entry name" value="Sec3_C-term"/>
    <property type="match status" value="1"/>
</dbReference>
<dbReference type="InterPro" id="IPR028258">
    <property type="entry name" value="Sec3-PIP2_bind"/>
</dbReference>
<dbReference type="eggNOG" id="KOG2148">
    <property type="taxonomic scope" value="Eukaryota"/>
</dbReference>
<dbReference type="OrthoDB" id="27109at2759"/>
<evidence type="ECO:0000256" key="4">
    <source>
        <dbReference type="ARBA" id="ARBA00023054"/>
    </source>
</evidence>
<feature type="region of interest" description="Disordered" evidence="5">
    <location>
        <begin position="52"/>
        <end position="71"/>
    </location>
</feature>
<reference evidence="7 8" key="1">
    <citation type="journal article" date="2011" name="Genome Biol.">
        <title>Genome sequence of the insect pathogenic fungus Cordyceps militaris, a valued traditional Chinese medicine.</title>
        <authorList>
            <person name="Zheng P."/>
            <person name="Xia Y."/>
            <person name="Xiao G."/>
            <person name="Xiong C."/>
            <person name="Hu X."/>
            <person name="Zhang S."/>
            <person name="Zheng H."/>
            <person name="Huang Y."/>
            <person name="Zhou Y."/>
            <person name="Wang S."/>
            <person name="Zhao G.P."/>
            <person name="Liu X."/>
            <person name="St Leger R.J."/>
            <person name="Wang C."/>
        </authorList>
    </citation>
    <scope>NUCLEOTIDE SEQUENCE [LARGE SCALE GENOMIC DNA]</scope>
    <source>
        <strain evidence="7 8">CM01</strain>
    </source>
</reference>
<dbReference type="RefSeq" id="XP_006665581.1">
    <property type="nucleotide sequence ID" value="XM_006665518.1"/>
</dbReference>
<evidence type="ECO:0000256" key="5">
    <source>
        <dbReference type="SAM" id="MobiDB-lite"/>
    </source>
</evidence>
<evidence type="ECO:0000256" key="2">
    <source>
        <dbReference type="ARBA" id="ARBA00022448"/>
    </source>
</evidence>
<comment type="similarity">
    <text evidence="1">Belongs to the SEC3 family.</text>
</comment>
<protein>
    <submittedName>
        <fullName evidence="7">Exocyst complex, component Exoc1</fullName>
    </submittedName>
</protein>
<evidence type="ECO:0000256" key="3">
    <source>
        <dbReference type="ARBA" id="ARBA00022483"/>
    </source>
</evidence>
<dbReference type="InParanoid" id="G3J3M8"/>
<feature type="compositionally biased region" description="Polar residues" evidence="5">
    <location>
        <begin position="270"/>
        <end position="303"/>
    </location>
</feature>
<feature type="compositionally biased region" description="Low complexity" evidence="5">
    <location>
        <begin position="208"/>
        <end position="223"/>
    </location>
</feature>
<feature type="compositionally biased region" description="Basic and acidic residues" evidence="5">
    <location>
        <begin position="256"/>
        <end position="265"/>
    </location>
</feature>
<keyword evidence="2" id="KW-0813">Transport</keyword>
<sequence>MDRANGAGAGAAASRAERFEDEKRRIIESCFNKKDQDGSMIETYITHIRITEYSTHPTSPPPPQARTPDSEKPRAIIVAVRQSGRVRMHKSKENPNGTFSIGKTWNLDDLSHIESYTGPQVNPNLREWAGETGFTVTLGKQYYWQAQTDKEKKFFVASLIKIYSKYTAGKLPELNGFDQREQDQVLGAGRRPPPRPSAPPAPQPPPGQDSAPPSVASTPSAAPRQATPDSSRFQKAPFRPPLNGANSPASSFESSFNKERSDRPPPSRWAAQTNQSQESLVTSMSASARSDDATSQPPRSRNGPNVPPVPGRFGDPRDVAEQPPNPAGSDVPPPERRRPPMDPSRPMDRDVVPPPLNSPITKKEPAYPPPRSSDRNSPSKGAASRAVEGEFSPESAKSPSIPSPALARIKNESDSITLSDEGAQSPPPVPAESAEESRPGLGPMIKAKRSRGDIAGVLWKAANAASAASAFKPRPGGAAEKLRMAAPQKTSEGPDGITGVVPAPPRPVSRDQRPETPQPGPATPSGAPAAAPSPAPTAPVPTPLEPTVPEVTITPTPQSVVEPQPLKKEGPSEAAIKIAEEAAKDKAARAVAAGNDSRYLQALGVNPSVLDGRSQEFGKWLDYFGWVPGDKMRSHNVEELKVDIDRELNKAQAGGWLARFREEDERVHAIKEGVDLAISECEELDNLLTLYSVELSTLSDDIAYIEAQGQGLQVQTANQKLLKKELESLLETCAITSDDLQALHLAPLDNLRGLEEAEASLVVLFKAMLKIDPKSKDKTGDEDARIDQESSLNSNYGQMRIVQEKKQMYLQQSGLFMRRLVEFMARQFDTAHAETKRALDGALSKKGDTSHHNAGRELIWKYSPLMLYARDVDLENWNRLLQIYQDKSQPLYKTEFQNVITHWRKNARKMTGDEAEMLFTSQAEKQQEGVATAARKLTVKRSQTLARALRSPLADGASRAVEKSPGEGRTMPFEVFGAVLDDLLPLVEMEQNFIIDFFHATTLESLDFADTVAATPPHSRRGGDLKRHRLMEPNRELGRRVTRSMETIFTFLEAEIQRLMEWVLGQFPLQGAGVLAVLEKKMYDLSQTNQEFLNTTLQKVHGLLEGHFVKFVSEQIRAIEDTKVKINKRKGVISFIRVFPTFLTAVENMIDGSDPNLPLRRMTNRQYDRILKSMFDSLMVIAREDPTGAAAAGSADPEGKEALNFHILLIENMNHFLEETDSRGLDVLESWKDQANTEYHEHMELYLNAVMRRPLGKLLDHLENIEAQIQTGKSPTAIAKQPSNSQAVFAKVLSMFDAKDLRKGIDALRKRVEKHFGDADEPTLSRGLVIKVLTECENFYGKVETRIGSVTTNVYGGDVPFEWPRADVKAAFRDK</sequence>
<dbReference type="EMBL" id="JH126399">
    <property type="protein sequence ID" value="EGX95704.1"/>
    <property type="molecule type" value="Genomic_DNA"/>
</dbReference>
<dbReference type="STRING" id="983644.G3J3M8"/>
<dbReference type="GO" id="GO:0005546">
    <property type="term" value="F:phosphatidylinositol-4,5-bisphosphate binding"/>
    <property type="evidence" value="ECO:0007669"/>
    <property type="project" value="TreeGrafter"/>
</dbReference>
<evidence type="ECO:0000313" key="7">
    <source>
        <dbReference type="EMBL" id="EGX95704.1"/>
    </source>
</evidence>
<name>G3J3M8_CORMM</name>
<feature type="compositionally biased region" description="Low complexity" evidence="5">
    <location>
        <begin position="547"/>
        <end position="558"/>
    </location>
</feature>
<feature type="compositionally biased region" description="Pro residues" evidence="5">
    <location>
        <begin position="531"/>
        <end position="546"/>
    </location>
</feature>
<evidence type="ECO:0000313" key="8">
    <source>
        <dbReference type="Proteomes" id="UP000001610"/>
    </source>
</evidence>
<evidence type="ECO:0000256" key="1">
    <source>
        <dbReference type="ARBA" id="ARBA00006518"/>
    </source>
</evidence>
<dbReference type="InterPro" id="IPR048628">
    <property type="entry name" value="Sec3_C"/>
</dbReference>
<dbReference type="Pfam" id="PF09763">
    <property type="entry name" value="Sec3_CC"/>
    <property type="match status" value="1"/>
</dbReference>
<dbReference type="Pfam" id="PF15277">
    <property type="entry name" value="Sec3-PIP2_bind"/>
    <property type="match status" value="1"/>
</dbReference>
<proteinExistence type="inferred from homology"/>